<proteinExistence type="predicted"/>
<dbReference type="Proteomes" id="UP000320055">
    <property type="component" value="Unassembled WGS sequence"/>
</dbReference>
<sequence length="40" mass="4936">MQNLRRRGRERGFAEFFFFLRIFTIKQGKCYKIFAFGKNI</sequence>
<name>A0A563W0G3_9CYAN</name>
<protein>
    <submittedName>
        <fullName evidence="1">Uncharacterized protein</fullName>
    </submittedName>
</protein>
<dbReference type="EMBL" id="CAACVJ010000512">
    <property type="protein sequence ID" value="VEP17166.1"/>
    <property type="molecule type" value="Genomic_DNA"/>
</dbReference>
<gene>
    <name evidence="1" type="ORF">H1P_560023</name>
</gene>
<dbReference type="AlphaFoldDB" id="A0A563W0G3"/>
<accession>A0A563W0G3</accession>
<keyword evidence="2" id="KW-1185">Reference proteome</keyword>
<evidence type="ECO:0000313" key="1">
    <source>
        <dbReference type="EMBL" id="VEP17166.1"/>
    </source>
</evidence>
<evidence type="ECO:0000313" key="2">
    <source>
        <dbReference type="Proteomes" id="UP000320055"/>
    </source>
</evidence>
<reference evidence="1 2" key="1">
    <citation type="submission" date="2019-01" db="EMBL/GenBank/DDBJ databases">
        <authorList>
            <person name="Brito A."/>
        </authorList>
    </citation>
    <scope>NUCLEOTIDE SEQUENCE [LARGE SCALE GENOMIC DNA]</scope>
    <source>
        <strain evidence="1">1</strain>
    </source>
</reference>
<organism evidence="1 2">
    <name type="scientific">Hyella patelloides LEGE 07179</name>
    <dbReference type="NCBI Taxonomy" id="945734"/>
    <lineage>
        <taxon>Bacteria</taxon>
        <taxon>Bacillati</taxon>
        <taxon>Cyanobacteriota</taxon>
        <taxon>Cyanophyceae</taxon>
        <taxon>Pleurocapsales</taxon>
        <taxon>Hyellaceae</taxon>
        <taxon>Hyella</taxon>
    </lineage>
</organism>